<dbReference type="Pfam" id="PF08352">
    <property type="entry name" value="oligo_HPY"/>
    <property type="match status" value="1"/>
</dbReference>
<evidence type="ECO:0000256" key="6">
    <source>
        <dbReference type="ARBA" id="ARBA00022840"/>
    </source>
</evidence>
<feature type="domain" description="ABC transporter" evidence="8">
    <location>
        <begin position="8"/>
        <end position="255"/>
    </location>
</feature>
<organism evidence="9 10">
    <name type="scientific">Lacimonas salitolerans</name>
    <dbReference type="NCBI Taxonomy" id="1323750"/>
    <lineage>
        <taxon>Bacteria</taxon>
        <taxon>Pseudomonadati</taxon>
        <taxon>Pseudomonadota</taxon>
        <taxon>Alphaproteobacteria</taxon>
        <taxon>Rhodobacterales</taxon>
        <taxon>Paracoccaceae</taxon>
        <taxon>Lacimonas</taxon>
    </lineage>
</organism>
<dbReference type="InterPro" id="IPR003439">
    <property type="entry name" value="ABC_transporter-like_ATP-bd"/>
</dbReference>
<evidence type="ECO:0000256" key="5">
    <source>
        <dbReference type="ARBA" id="ARBA00022741"/>
    </source>
</evidence>
<comment type="caution">
    <text evidence="9">The sequence shown here is derived from an EMBL/GenBank/DDBJ whole genome shotgun (WGS) entry which is preliminary data.</text>
</comment>
<name>A0ABW4EDP7_9RHOB</name>
<reference evidence="10" key="1">
    <citation type="journal article" date="2019" name="Int. J. Syst. Evol. Microbiol.">
        <title>The Global Catalogue of Microorganisms (GCM) 10K type strain sequencing project: providing services to taxonomists for standard genome sequencing and annotation.</title>
        <authorList>
            <consortium name="The Broad Institute Genomics Platform"/>
            <consortium name="The Broad Institute Genome Sequencing Center for Infectious Disease"/>
            <person name="Wu L."/>
            <person name="Ma J."/>
        </authorList>
    </citation>
    <scope>NUCLEOTIDE SEQUENCE [LARGE SCALE GENOMIC DNA]</scope>
    <source>
        <strain evidence="10">CGMCC 1.12477</strain>
    </source>
</reference>
<evidence type="ECO:0000256" key="3">
    <source>
        <dbReference type="ARBA" id="ARBA00022448"/>
    </source>
</evidence>
<sequence>MTPPLMQLRGLTVDFDTGPRFVRALHGIDMEIHRGETLGVVGESGCGKSITWLAALGLLGGGARVSGQVLFDGDDLLGMGPRALSKVRGGRVALIFQDPASALNPVQRIGRQIGEALALHRGLRGRAGQDEAKRLLDRVGMSNAAQRLNEYPHELSGGMNQRVMIAMALAGEPDLLIADEPTTALDATIQAQILDLLGDLQRETGMALALISHDLGVIADMADRVAVMYAGRVIEEAPAADLFDTPGHPYTRGLLAALPDLDGPRQRLMAIPGSVPAPNALPPGCAFARRCAHVDGICETTPPPLRALPGAPGRHVACARMEALWHGQNSLETASQTRERTSA</sequence>
<dbReference type="CDD" id="cd03257">
    <property type="entry name" value="ABC_NikE_OppD_transporters"/>
    <property type="match status" value="1"/>
</dbReference>
<evidence type="ECO:0000256" key="1">
    <source>
        <dbReference type="ARBA" id="ARBA00004417"/>
    </source>
</evidence>
<evidence type="ECO:0000313" key="9">
    <source>
        <dbReference type="EMBL" id="MFD1508596.1"/>
    </source>
</evidence>
<evidence type="ECO:0000313" key="10">
    <source>
        <dbReference type="Proteomes" id="UP001597186"/>
    </source>
</evidence>
<evidence type="ECO:0000256" key="4">
    <source>
        <dbReference type="ARBA" id="ARBA00022475"/>
    </source>
</evidence>
<comment type="similarity">
    <text evidence="2">Belongs to the ABC transporter superfamily.</text>
</comment>
<dbReference type="PROSITE" id="PS50893">
    <property type="entry name" value="ABC_TRANSPORTER_2"/>
    <property type="match status" value="1"/>
</dbReference>
<keyword evidence="7" id="KW-0472">Membrane</keyword>
<dbReference type="SUPFAM" id="SSF52540">
    <property type="entry name" value="P-loop containing nucleoside triphosphate hydrolases"/>
    <property type="match status" value="1"/>
</dbReference>
<dbReference type="EMBL" id="JBHUDD010000033">
    <property type="protein sequence ID" value="MFD1508596.1"/>
    <property type="molecule type" value="Genomic_DNA"/>
</dbReference>
<dbReference type="InterPro" id="IPR013563">
    <property type="entry name" value="Oligopep_ABC_C"/>
</dbReference>
<dbReference type="Proteomes" id="UP001597186">
    <property type="component" value="Unassembled WGS sequence"/>
</dbReference>
<dbReference type="InterPro" id="IPR027417">
    <property type="entry name" value="P-loop_NTPase"/>
</dbReference>
<dbReference type="InterPro" id="IPR003593">
    <property type="entry name" value="AAA+_ATPase"/>
</dbReference>
<evidence type="ECO:0000259" key="8">
    <source>
        <dbReference type="PROSITE" id="PS50893"/>
    </source>
</evidence>
<dbReference type="Pfam" id="PF00005">
    <property type="entry name" value="ABC_tran"/>
    <property type="match status" value="1"/>
</dbReference>
<dbReference type="InterPro" id="IPR050388">
    <property type="entry name" value="ABC_Ni/Peptide_Import"/>
</dbReference>
<keyword evidence="3" id="KW-0813">Transport</keyword>
<accession>A0ABW4EDP7</accession>
<keyword evidence="10" id="KW-1185">Reference proteome</keyword>
<dbReference type="RefSeq" id="WP_379913384.1">
    <property type="nucleotide sequence ID" value="NZ_JBHUDD010000033.1"/>
</dbReference>
<dbReference type="NCBIfam" id="TIGR01727">
    <property type="entry name" value="oligo_HPY"/>
    <property type="match status" value="1"/>
</dbReference>
<keyword evidence="5" id="KW-0547">Nucleotide-binding</keyword>
<comment type="subcellular location">
    <subcellularLocation>
        <location evidence="1">Cell inner membrane</location>
        <topology evidence="1">Peripheral membrane protein</topology>
    </subcellularLocation>
</comment>
<keyword evidence="6 9" id="KW-0067">ATP-binding</keyword>
<dbReference type="GO" id="GO:0005524">
    <property type="term" value="F:ATP binding"/>
    <property type="evidence" value="ECO:0007669"/>
    <property type="project" value="UniProtKB-KW"/>
</dbReference>
<keyword evidence="4" id="KW-1003">Cell membrane</keyword>
<dbReference type="PANTHER" id="PTHR43297">
    <property type="entry name" value="OLIGOPEPTIDE TRANSPORT ATP-BINDING PROTEIN APPD"/>
    <property type="match status" value="1"/>
</dbReference>
<dbReference type="PANTHER" id="PTHR43297:SF2">
    <property type="entry name" value="DIPEPTIDE TRANSPORT ATP-BINDING PROTEIN DPPD"/>
    <property type="match status" value="1"/>
</dbReference>
<evidence type="ECO:0000256" key="7">
    <source>
        <dbReference type="ARBA" id="ARBA00023136"/>
    </source>
</evidence>
<gene>
    <name evidence="9" type="ORF">ACFTOW_04155</name>
</gene>
<dbReference type="SMART" id="SM00382">
    <property type="entry name" value="AAA"/>
    <property type="match status" value="1"/>
</dbReference>
<dbReference type="Gene3D" id="3.40.50.300">
    <property type="entry name" value="P-loop containing nucleotide triphosphate hydrolases"/>
    <property type="match status" value="1"/>
</dbReference>
<proteinExistence type="inferred from homology"/>
<protein>
    <submittedName>
        <fullName evidence="9">ABC transporter ATP-binding protein</fullName>
    </submittedName>
</protein>
<evidence type="ECO:0000256" key="2">
    <source>
        <dbReference type="ARBA" id="ARBA00005417"/>
    </source>
</evidence>